<feature type="compositionally biased region" description="Basic and acidic residues" evidence="1">
    <location>
        <begin position="210"/>
        <end position="219"/>
    </location>
</feature>
<evidence type="ECO:0000313" key="4">
    <source>
        <dbReference type="Proteomes" id="UP001595765"/>
    </source>
</evidence>
<proteinExistence type="predicted"/>
<reference evidence="4" key="1">
    <citation type="journal article" date="2019" name="Int. J. Syst. Evol. Microbiol.">
        <title>The Global Catalogue of Microorganisms (GCM) 10K type strain sequencing project: providing services to taxonomists for standard genome sequencing and annotation.</title>
        <authorList>
            <consortium name="The Broad Institute Genomics Platform"/>
            <consortium name="The Broad Institute Genome Sequencing Center for Infectious Disease"/>
            <person name="Wu L."/>
            <person name="Ma J."/>
        </authorList>
    </citation>
    <scope>NUCLEOTIDE SEQUENCE [LARGE SCALE GENOMIC DNA]</scope>
    <source>
        <strain evidence="4">CGMCC 4.7237</strain>
    </source>
</reference>
<dbReference type="Pfam" id="PF13643">
    <property type="entry name" value="DUF4145"/>
    <property type="match status" value="1"/>
</dbReference>
<evidence type="ECO:0000259" key="2">
    <source>
        <dbReference type="Pfam" id="PF13643"/>
    </source>
</evidence>
<dbReference type="Proteomes" id="UP001595765">
    <property type="component" value="Unassembled WGS sequence"/>
</dbReference>
<comment type="caution">
    <text evidence="3">The sequence shown here is derived from an EMBL/GenBank/DDBJ whole genome shotgun (WGS) entry which is preliminary data.</text>
</comment>
<feature type="region of interest" description="Disordered" evidence="1">
    <location>
        <begin position="204"/>
        <end position="225"/>
    </location>
</feature>
<name>A0ABV8HJA5_9ACTN</name>
<evidence type="ECO:0000256" key="1">
    <source>
        <dbReference type="SAM" id="MobiDB-lite"/>
    </source>
</evidence>
<keyword evidence="4" id="KW-1185">Reference proteome</keyword>
<protein>
    <submittedName>
        <fullName evidence="3">DUF4145 domain-containing protein</fullName>
    </submittedName>
</protein>
<dbReference type="EMBL" id="JBHSBB010000005">
    <property type="protein sequence ID" value="MFC4030895.1"/>
    <property type="molecule type" value="Genomic_DNA"/>
</dbReference>
<sequence length="225" mass="25066">MSNFTRVGSAFPLVCPHCEKPTLAEVLSEADGQNELEPPFLAELARCATCRSPFLVLEEDYGYGWDGEPVVVWPQQHRPLSFQIPDSLRLEHEEARRCFSSKAYTATAVMVRRTLEGVCINQGMANANGKPQPLFRMLEQLKNDGKIDGRLFEWAQELRVLGNQGAHFTGTAVTREDAADGLALAEALLDYLYVLSAQFEAFRNRRSKRKQSDAVKDSSPDASDA</sequence>
<dbReference type="RefSeq" id="WP_386426574.1">
    <property type="nucleotide sequence ID" value="NZ_JBHSBB010000005.1"/>
</dbReference>
<feature type="domain" description="DUF4145" evidence="2">
    <location>
        <begin position="93"/>
        <end position="184"/>
    </location>
</feature>
<evidence type="ECO:0000313" key="3">
    <source>
        <dbReference type="EMBL" id="MFC4030895.1"/>
    </source>
</evidence>
<dbReference type="InterPro" id="IPR025285">
    <property type="entry name" value="DUF4145"/>
</dbReference>
<accession>A0ABV8HJA5</accession>
<gene>
    <name evidence="3" type="ORF">ACFO3J_05355</name>
</gene>
<organism evidence="3 4">
    <name type="scientific">Streptomyces polygonati</name>
    <dbReference type="NCBI Taxonomy" id="1617087"/>
    <lineage>
        <taxon>Bacteria</taxon>
        <taxon>Bacillati</taxon>
        <taxon>Actinomycetota</taxon>
        <taxon>Actinomycetes</taxon>
        <taxon>Kitasatosporales</taxon>
        <taxon>Streptomycetaceae</taxon>
        <taxon>Streptomyces</taxon>
    </lineage>
</organism>